<feature type="region of interest" description="Disordered" evidence="1">
    <location>
        <begin position="90"/>
        <end position="140"/>
    </location>
</feature>
<accession>A0AAV7NE12</accession>
<protein>
    <submittedName>
        <fullName evidence="2">Uncharacterized protein</fullName>
    </submittedName>
</protein>
<comment type="caution">
    <text evidence="2">The sequence shown here is derived from an EMBL/GenBank/DDBJ whole genome shotgun (WGS) entry which is preliminary data.</text>
</comment>
<reference evidence="2" key="1">
    <citation type="journal article" date="2022" name="bioRxiv">
        <title>Sequencing and chromosome-scale assembly of the giantPleurodeles waltlgenome.</title>
        <authorList>
            <person name="Brown T."/>
            <person name="Elewa A."/>
            <person name="Iarovenko S."/>
            <person name="Subramanian E."/>
            <person name="Araus A.J."/>
            <person name="Petzold A."/>
            <person name="Susuki M."/>
            <person name="Suzuki K.-i.T."/>
            <person name="Hayashi T."/>
            <person name="Toyoda A."/>
            <person name="Oliveira C."/>
            <person name="Osipova E."/>
            <person name="Leigh N.D."/>
            <person name="Simon A."/>
            <person name="Yun M.H."/>
        </authorList>
    </citation>
    <scope>NUCLEOTIDE SEQUENCE</scope>
    <source>
        <strain evidence="2">20211129_DDA</strain>
        <tissue evidence="2">Liver</tissue>
    </source>
</reference>
<sequence length="140" mass="16009">MQSWRHNTFEARTARFVDKHNRAVTLQVYVDPADAAYNGTDLVVQEYWEQPQMAEDKDPDLRTLLLEMKLGMEKFDSLMDHMYEHVHTHSEHIGELEQVTSDTKGASKSNSEKLQQMEKGVGSNKGKKKEVLNAKNGTTT</sequence>
<proteinExistence type="predicted"/>
<evidence type="ECO:0000256" key="1">
    <source>
        <dbReference type="SAM" id="MobiDB-lite"/>
    </source>
</evidence>
<gene>
    <name evidence="2" type="ORF">NDU88_002530</name>
</gene>
<name>A0AAV7NE12_PLEWA</name>
<feature type="compositionally biased region" description="Polar residues" evidence="1">
    <location>
        <begin position="98"/>
        <end position="114"/>
    </location>
</feature>
<dbReference type="AlphaFoldDB" id="A0AAV7NE12"/>
<evidence type="ECO:0000313" key="3">
    <source>
        <dbReference type="Proteomes" id="UP001066276"/>
    </source>
</evidence>
<keyword evidence="3" id="KW-1185">Reference proteome</keyword>
<dbReference type="Proteomes" id="UP001066276">
    <property type="component" value="Chromosome 8"/>
</dbReference>
<organism evidence="2 3">
    <name type="scientific">Pleurodeles waltl</name>
    <name type="common">Iberian ribbed newt</name>
    <dbReference type="NCBI Taxonomy" id="8319"/>
    <lineage>
        <taxon>Eukaryota</taxon>
        <taxon>Metazoa</taxon>
        <taxon>Chordata</taxon>
        <taxon>Craniata</taxon>
        <taxon>Vertebrata</taxon>
        <taxon>Euteleostomi</taxon>
        <taxon>Amphibia</taxon>
        <taxon>Batrachia</taxon>
        <taxon>Caudata</taxon>
        <taxon>Salamandroidea</taxon>
        <taxon>Salamandridae</taxon>
        <taxon>Pleurodelinae</taxon>
        <taxon>Pleurodeles</taxon>
    </lineage>
</organism>
<evidence type="ECO:0000313" key="2">
    <source>
        <dbReference type="EMBL" id="KAJ1114291.1"/>
    </source>
</evidence>
<dbReference type="EMBL" id="JANPWB010000012">
    <property type="protein sequence ID" value="KAJ1114291.1"/>
    <property type="molecule type" value="Genomic_DNA"/>
</dbReference>